<sequence length="131" mass="15196">MVRRLVVLGSSILMIMGLITLTWSFRDLPLDERPEWMAWQMVLWPIVAFGVMEVWKLYRYRKNGFIIRVDRFRLLVHGIPSLLVATMPAGAMTIWWGSQTVLALLDFPTAKVMAALWLAYTVWSSWDVVLP</sequence>
<reference evidence="2 3" key="1">
    <citation type="journal article" date="2014" name="BMC Genomics">
        <title>Comparison of environmental and isolate Sulfobacillus genomes reveals diverse carbon, sulfur, nitrogen, and hydrogen metabolisms.</title>
        <authorList>
            <person name="Justice N.B."/>
            <person name="Norman A."/>
            <person name="Brown C.T."/>
            <person name="Singh A."/>
            <person name="Thomas B.C."/>
            <person name="Banfield J.F."/>
        </authorList>
    </citation>
    <scope>NUCLEOTIDE SEQUENCE [LARGE SCALE GENOMIC DNA]</scope>
    <source>
        <strain evidence="2">AMDSBA4</strain>
    </source>
</reference>
<keyword evidence="1" id="KW-0812">Transmembrane</keyword>
<feature type="transmembrane region" description="Helical" evidence="1">
    <location>
        <begin position="75"/>
        <end position="98"/>
    </location>
</feature>
<feature type="transmembrane region" description="Helical" evidence="1">
    <location>
        <begin position="5"/>
        <end position="25"/>
    </location>
</feature>
<keyword evidence="1" id="KW-1133">Transmembrane helix</keyword>
<accession>A0A2T2XHJ6</accession>
<evidence type="ECO:0000256" key="1">
    <source>
        <dbReference type="SAM" id="Phobius"/>
    </source>
</evidence>
<gene>
    <name evidence="2" type="ORF">C7B46_07400</name>
</gene>
<dbReference type="Proteomes" id="UP000242972">
    <property type="component" value="Unassembled WGS sequence"/>
</dbReference>
<protein>
    <submittedName>
        <fullName evidence="2">Uncharacterized protein</fullName>
    </submittedName>
</protein>
<name>A0A2T2XHJ6_9FIRM</name>
<proteinExistence type="predicted"/>
<feature type="transmembrane region" description="Helical" evidence="1">
    <location>
        <begin position="37"/>
        <end position="55"/>
    </location>
</feature>
<keyword evidence="1" id="KW-0472">Membrane</keyword>
<organism evidence="2 3">
    <name type="scientific">Sulfobacillus benefaciens</name>
    <dbReference type="NCBI Taxonomy" id="453960"/>
    <lineage>
        <taxon>Bacteria</taxon>
        <taxon>Bacillati</taxon>
        <taxon>Bacillota</taxon>
        <taxon>Clostridia</taxon>
        <taxon>Eubacteriales</taxon>
        <taxon>Clostridiales Family XVII. Incertae Sedis</taxon>
        <taxon>Sulfobacillus</taxon>
    </lineage>
</organism>
<dbReference type="EMBL" id="PXYW01000014">
    <property type="protein sequence ID" value="PSR33936.1"/>
    <property type="molecule type" value="Genomic_DNA"/>
</dbReference>
<dbReference type="AlphaFoldDB" id="A0A2T2XHJ6"/>
<evidence type="ECO:0000313" key="3">
    <source>
        <dbReference type="Proteomes" id="UP000242972"/>
    </source>
</evidence>
<evidence type="ECO:0000313" key="2">
    <source>
        <dbReference type="EMBL" id="PSR33936.1"/>
    </source>
</evidence>
<comment type="caution">
    <text evidence="2">The sequence shown here is derived from an EMBL/GenBank/DDBJ whole genome shotgun (WGS) entry which is preliminary data.</text>
</comment>